<comment type="caution">
    <text evidence="1">The sequence shown here is derived from an EMBL/GenBank/DDBJ whole genome shotgun (WGS) entry which is preliminary data.</text>
</comment>
<keyword evidence="2" id="KW-1185">Reference proteome</keyword>
<sequence length="306" mass="33416">MEVDMDALAGRLAAETDTRTLQLAQYLAYLDDDSPATRYGLQPDGKFHLGDVKIDMPAGEAIGDVGYQNCVPAAMALLAQGWYATAKEQFVPTLDDTLKIYEKVSPFHRDAEPGLAALVEKQPNSGHREAHNDFGTSLLLALKTWVHPEQPLTGLLPEARSFLEIEPRNLDQLREGVLRFGGVLVGLALPQSIKDGAGALRDSWFVPGYGSIYDATAGSLSSHCVAITGFNRREFFCLSAGQVRRLSPEFLLTYVEEAYTVLSGAVLDANPALRDRITADVAEIRKADRPGGMPAFNHRWRGGNIM</sequence>
<dbReference type="EMBL" id="LLZH01000018">
    <property type="protein sequence ID" value="KUL41130.1"/>
    <property type="molecule type" value="Genomic_DNA"/>
</dbReference>
<gene>
    <name evidence="1" type="ORF">ADL15_05485</name>
</gene>
<name>A0A0X3V8R2_9ACTN</name>
<dbReference type="AlphaFoldDB" id="A0A0X3V8R2"/>
<accession>A0A0X3V8R2</accession>
<protein>
    <submittedName>
        <fullName evidence="1">Uncharacterized protein</fullName>
    </submittedName>
</protein>
<dbReference type="Proteomes" id="UP000053244">
    <property type="component" value="Unassembled WGS sequence"/>
</dbReference>
<evidence type="ECO:0000313" key="1">
    <source>
        <dbReference type="EMBL" id="KUL41130.1"/>
    </source>
</evidence>
<proteinExistence type="predicted"/>
<evidence type="ECO:0000313" key="2">
    <source>
        <dbReference type="Proteomes" id="UP000053244"/>
    </source>
</evidence>
<organism evidence="1 2">
    <name type="scientific">Actinoplanes awajinensis subsp. mycoplanecinus</name>
    <dbReference type="NCBI Taxonomy" id="135947"/>
    <lineage>
        <taxon>Bacteria</taxon>
        <taxon>Bacillati</taxon>
        <taxon>Actinomycetota</taxon>
        <taxon>Actinomycetes</taxon>
        <taxon>Micromonosporales</taxon>
        <taxon>Micromonosporaceae</taxon>
        <taxon>Actinoplanes</taxon>
    </lineage>
</organism>
<reference evidence="1 2" key="1">
    <citation type="submission" date="2015-10" db="EMBL/GenBank/DDBJ databases">
        <authorList>
            <person name="Gilbert D.G."/>
        </authorList>
    </citation>
    <scope>NUCLEOTIDE SEQUENCE [LARGE SCALE GENOMIC DNA]</scope>
    <source>
        <strain evidence="1 2">NRRL B-16712</strain>
    </source>
</reference>